<feature type="transmembrane region" description="Helical" evidence="6">
    <location>
        <begin position="6"/>
        <end position="26"/>
    </location>
</feature>
<dbReference type="EMBL" id="JBHUEK010000026">
    <property type="protein sequence ID" value="MFD1780745.1"/>
    <property type="molecule type" value="Genomic_DNA"/>
</dbReference>
<evidence type="ECO:0000256" key="1">
    <source>
        <dbReference type="ARBA" id="ARBA00004236"/>
    </source>
</evidence>
<keyword evidence="5 6" id="KW-0472">Membrane</keyword>
<dbReference type="PANTHER" id="PTHR35791:SF1">
    <property type="entry name" value="UPF0754 MEMBRANE PROTEIN YHEB"/>
    <property type="match status" value="1"/>
</dbReference>
<keyword evidence="8" id="KW-1185">Reference proteome</keyword>
<organism evidence="7 8">
    <name type="scientific">Fredinandcohnia salidurans</name>
    <dbReference type="NCBI Taxonomy" id="2595041"/>
    <lineage>
        <taxon>Bacteria</taxon>
        <taxon>Bacillati</taxon>
        <taxon>Bacillota</taxon>
        <taxon>Bacilli</taxon>
        <taxon>Bacillales</taxon>
        <taxon>Bacillaceae</taxon>
        <taxon>Fredinandcohnia</taxon>
    </lineage>
</organism>
<evidence type="ECO:0000256" key="3">
    <source>
        <dbReference type="ARBA" id="ARBA00022692"/>
    </source>
</evidence>
<comment type="caution">
    <text evidence="7">The sequence shown here is derived from an EMBL/GenBank/DDBJ whole genome shotgun (WGS) entry which is preliminary data.</text>
</comment>
<gene>
    <name evidence="7" type="ORF">ACFSFW_18935</name>
</gene>
<evidence type="ECO:0000256" key="2">
    <source>
        <dbReference type="ARBA" id="ARBA00008053"/>
    </source>
</evidence>
<accession>A0ABW4MUU7</accession>
<dbReference type="InterPro" id="IPR007383">
    <property type="entry name" value="DUF445"/>
</dbReference>
<comment type="subcellular location">
    <subcellularLocation>
        <location evidence="1">Cell membrane</location>
    </subcellularLocation>
</comment>
<keyword evidence="3 6" id="KW-0812">Transmembrane</keyword>
<dbReference type="PANTHER" id="PTHR35791">
    <property type="entry name" value="UPF0754 MEMBRANE PROTEIN YHEB"/>
    <property type="match status" value="1"/>
</dbReference>
<dbReference type="Pfam" id="PF04286">
    <property type="entry name" value="DUF445"/>
    <property type="match status" value="1"/>
</dbReference>
<name>A0ABW4MUU7_9BACI</name>
<feature type="transmembrane region" description="Helical" evidence="6">
    <location>
        <begin position="355"/>
        <end position="377"/>
    </location>
</feature>
<sequence>MNVFLMIVLMMVIGAIIGGVTNSLAIKMLFRPYKAIYIGGKRLPFTPGLIPKRREELARQMGRTVVEHLLTPESLKKKLQDESFVANIEGWAKEEVAKLLDTEINFVEIAGQVGIHNLNERAEEQLTNFIETKFKSLIHEMGQKEIGDVIPEELLSTIEKRFPAVAEYITEKGIEYFESEEGKHRLKRMIDEFLATRGMLGNMVQMFLGNTSLIDKIQPEIVKFLSNPGTKELLQSLIEKEWNKVKAWEVNRVVEQVGFEKILSFLKEQTLNIFPVKKYLETPANEVLLPYKDRILEQIVPKGIEMAGEFVANRIEKLMKSLKIEEIVKEQVGTFSVERLEEMVLGISKREFKMITYLGALLGGIIGIFQGVIAQFLQ</sequence>
<dbReference type="InterPro" id="IPR016991">
    <property type="entry name" value="UCP032178"/>
</dbReference>
<dbReference type="RefSeq" id="WP_388040528.1">
    <property type="nucleotide sequence ID" value="NZ_JBHUEK010000026.1"/>
</dbReference>
<dbReference type="Proteomes" id="UP001597227">
    <property type="component" value="Unassembled WGS sequence"/>
</dbReference>
<proteinExistence type="inferred from homology"/>
<dbReference type="PIRSF" id="PIRSF032178">
    <property type="entry name" value="UCP032178"/>
    <property type="match status" value="1"/>
</dbReference>
<evidence type="ECO:0000256" key="5">
    <source>
        <dbReference type="ARBA" id="ARBA00023136"/>
    </source>
</evidence>
<keyword evidence="4 6" id="KW-1133">Transmembrane helix</keyword>
<evidence type="ECO:0000256" key="4">
    <source>
        <dbReference type="ARBA" id="ARBA00022989"/>
    </source>
</evidence>
<comment type="similarity">
    <text evidence="2">Belongs to the UPF0754 family.</text>
</comment>
<evidence type="ECO:0000313" key="7">
    <source>
        <dbReference type="EMBL" id="MFD1780745.1"/>
    </source>
</evidence>
<evidence type="ECO:0000313" key="8">
    <source>
        <dbReference type="Proteomes" id="UP001597227"/>
    </source>
</evidence>
<protein>
    <submittedName>
        <fullName evidence="7">DUF445 domain-containing protein</fullName>
    </submittedName>
</protein>
<reference evidence="8" key="1">
    <citation type="journal article" date="2019" name="Int. J. Syst. Evol. Microbiol.">
        <title>The Global Catalogue of Microorganisms (GCM) 10K type strain sequencing project: providing services to taxonomists for standard genome sequencing and annotation.</title>
        <authorList>
            <consortium name="The Broad Institute Genomics Platform"/>
            <consortium name="The Broad Institute Genome Sequencing Center for Infectious Disease"/>
            <person name="Wu L."/>
            <person name="Ma J."/>
        </authorList>
    </citation>
    <scope>NUCLEOTIDE SEQUENCE [LARGE SCALE GENOMIC DNA]</scope>
    <source>
        <strain evidence="8">CCUG 15531</strain>
    </source>
</reference>
<evidence type="ECO:0000256" key="6">
    <source>
        <dbReference type="SAM" id="Phobius"/>
    </source>
</evidence>